<dbReference type="Proteomes" id="UP001163046">
    <property type="component" value="Unassembled WGS sequence"/>
</dbReference>
<protein>
    <submittedName>
        <fullName evidence="1">Uncharacterized protein</fullName>
    </submittedName>
</protein>
<sequence length="109" mass="12229">MADGMPYFKPQKTPVESFEESLEDIEKQASLLFEEFLNLPQTANSKLNSKLTETSDSPVIRDHSNFKRAASESNEVQDDLVTDCEILVKGSSNAPSPHLQWQHGHLKAQ</sequence>
<evidence type="ECO:0000313" key="2">
    <source>
        <dbReference type="Proteomes" id="UP001163046"/>
    </source>
</evidence>
<evidence type="ECO:0000313" key="1">
    <source>
        <dbReference type="EMBL" id="KAJ7337938.1"/>
    </source>
</evidence>
<organism evidence="1 2">
    <name type="scientific">Desmophyllum pertusum</name>
    <dbReference type="NCBI Taxonomy" id="174260"/>
    <lineage>
        <taxon>Eukaryota</taxon>
        <taxon>Metazoa</taxon>
        <taxon>Cnidaria</taxon>
        <taxon>Anthozoa</taxon>
        <taxon>Hexacorallia</taxon>
        <taxon>Scleractinia</taxon>
        <taxon>Caryophylliina</taxon>
        <taxon>Caryophylliidae</taxon>
        <taxon>Desmophyllum</taxon>
    </lineage>
</organism>
<gene>
    <name evidence="1" type="ORF">OS493_008097</name>
</gene>
<dbReference type="EMBL" id="MU827780">
    <property type="protein sequence ID" value="KAJ7337938.1"/>
    <property type="molecule type" value="Genomic_DNA"/>
</dbReference>
<comment type="caution">
    <text evidence="1">The sequence shown here is derived from an EMBL/GenBank/DDBJ whole genome shotgun (WGS) entry which is preliminary data.</text>
</comment>
<accession>A0A9X0CHP9</accession>
<dbReference type="AlphaFoldDB" id="A0A9X0CHP9"/>
<reference evidence="1" key="1">
    <citation type="submission" date="2023-01" db="EMBL/GenBank/DDBJ databases">
        <title>Genome assembly of the deep-sea coral Lophelia pertusa.</title>
        <authorList>
            <person name="Herrera S."/>
            <person name="Cordes E."/>
        </authorList>
    </citation>
    <scope>NUCLEOTIDE SEQUENCE</scope>
    <source>
        <strain evidence="1">USNM1676648</strain>
        <tissue evidence="1">Polyp</tissue>
    </source>
</reference>
<keyword evidence="2" id="KW-1185">Reference proteome</keyword>
<proteinExistence type="predicted"/>
<name>A0A9X0CHP9_9CNID</name>